<reference evidence="2 3" key="1">
    <citation type="submission" date="2020-04" db="EMBL/GenBank/DDBJ databases">
        <title>Draft Genome Sequence of Streptomyces morookaense DSM 40503, an 8-azaguanine-producing strain.</title>
        <authorList>
            <person name="Qi J."/>
            <person name="Gao J.-M."/>
        </authorList>
    </citation>
    <scope>NUCLEOTIDE SEQUENCE [LARGE SCALE GENOMIC DNA]</scope>
    <source>
        <strain evidence="2 3">DSM 40503</strain>
    </source>
</reference>
<protein>
    <submittedName>
        <fullName evidence="2">Uncharacterized protein</fullName>
    </submittedName>
</protein>
<gene>
    <name evidence="2" type="ORF">HG542_28370</name>
</gene>
<dbReference type="EMBL" id="JABBXF010000084">
    <property type="protein sequence ID" value="NVK81539.1"/>
    <property type="molecule type" value="Genomic_DNA"/>
</dbReference>
<dbReference type="RefSeq" id="WP_171086367.1">
    <property type="nucleotide sequence ID" value="NZ_BNBU01000020.1"/>
</dbReference>
<dbReference type="Proteomes" id="UP000587462">
    <property type="component" value="Unassembled WGS sequence"/>
</dbReference>
<evidence type="ECO:0000313" key="2">
    <source>
        <dbReference type="EMBL" id="NVK81539.1"/>
    </source>
</evidence>
<name>A0A7Y7EAH8_STRMO</name>
<keyword evidence="3" id="KW-1185">Reference proteome</keyword>
<organism evidence="2 3">
    <name type="scientific">Streptomyces morookaense</name>
    <name type="common">Streptoverticillium morookaense</name>
    <dbReference type="NCBI Taxonomy" id="1970"/>
    <lineage>
        <taxon>Bacteria</taxon>
        <taxon>Bacillati</taxon>
        <taxon>Actinomycetota</taxon>
        <taxon>Actinomycetes</taxon>
        <taxon>Kitasatosporales</taxon>
        <taxon>Streptomycetaceae</taxon>
        <taxon>Streptomyces</taxon>
    </lineage>
</organism>
<accession>A0A7Y7EAH8</accession>
<sequence>MDNLVSRGGSYLAKEAETLTTFKGRIDELLAKLEKSSASPKAIGERRIAKEAYGRGFDSAGDLAALYDKVHGRLQELSKLFGDQIEATGLAALISDRGYDGVDAEQAARMRAIQESTQKHYRDAAGTNAPAKGSGTTQQHTGDAGGADGF</sequence>
<evidence type="ECO:0000256" key="1">
    <source>
        <dbReference type="SAM" id="MobiDB-lite"/>
    </source>
</evidence>
<feature type="region of interest" description="Disordered" evidence="1">
    <location>
        <begin position="115"/>
        <end position="150"/>
    </location>
</feature>
<evidence type="ECO:0000313" key="3">
    <source>
        <dbReference type="Proteomes" id="UP000587462"/>
    </source>
</evidence>
<dbReference type="AlphaFoldDB" id="A0A7Y7EAH8"/>
<comment type="caution">
    <text evidence="2">The sequence shown here is derived from an EMBL/GenBank/DDBJ whole genome shotgun (WGS) entry which is preliminary data.</text>
</comment>
<proteinExistence type="predicted"/>